<sequence length="136" mass="14903">MKRLGFVVAGVLLAVGMGTISAPTATAEELGFGMSTYEPCSDRFRLPWEPVPQWAPPAPWDPALYKPNVVLSPFGTADIYCAAWKGFSSAYQVDPWGNRHTLDNQLGQMGSAASVSNVPFLTWATLPFYVWDPETF</sequence>
<evidence type="ECO:0000313" key="3">
    <source>
        <dbReference type="Proteomes" id="UP000284333"/>
    </source>
</evidence>
<dbReference type="Proteomes" id="UP000284333">
    <property type="component" value="Unassembled WGS sequence"/>
</dbReference>
<evidence type="ECO:0000256" key="1">
    <source>
        <dbReference type="SAM" id="SignalP"/>
    </source>
</evidence>
<comment type="caution">
    <text evidence="2">The sequence shown here is derived from an EMBL/GenBank/DDBJ whole genome shotgun (WGS) entry which is preliminary data.</text>
</comment>
<evidence type="ECO:0000313" key="2">
    <source>
        <dbReference type="EMBL" id="RVW06146.1"/>
    </source>
</evidence>
<dbReference type="RefSeq" id="WP_127944915.1">
    <property type="nucleotide sequence ID" value="NZ_RKLN01000001.1"/>
</dbReference>
<name>A0A3S3E608_9NOCA</name>
<protein>
    <submittedName>
        <fullName evidence="2">Uncharacterized protein</fullName>
    </submittedName>
</protein>
<reference evidence="2 3" key="1">
    <citation type="submission" date="2018-11" db="EMBL/GenBank/DDBJ databases">
        <title>Rhodococcus spongicola sp. nov. and Rhodococcus xishaensis sp. nov. from marine sponges.</title>
        <authorList>
            <person name="Li L."/>
            <person name="Lin H.W."/>
        </authorList>
    </citation>
    <scope>NUCLEOTIDE SEQUENCE [LARGE SCALE GENOMIC DNA]</scope>
    <source>
        <strain evidence="2 3">LHW50502</strain>
    </source>
</reference>
<dbReference type="OrthoDB" id="4551510at2"/>
<keyword evidence="1" id="KW-0732">Signal</keyword>
<feature type="chain" id="PRO_5018678321" evidence="1">
    <location>
        <begin position="28"/>
        <end position="136"/>
    </location>
</feature>
<proteinExistence type="predicted"/>
<gene>
    <name evidence="2" type="ORF">EF834_01405</name>
</gene>
<keyword evidence="3" id="KW-1185">Reference proteome</keyword>
<feature type="signal peptide" evidence="1">
    <location>
        <begin position="1"/>
        <end position="27"/>
    </location>
</feature>
<organism evidence="2 3">
    <name type="scientific">Rhodococcus spongiicola</name>
    <dbReference type="NCBI Taxonomy" id="2487352"/>
    <lineage>
        <taxon>Bacteria</taxon>
        <taxon>Bacillati</taxon>
        <taxon>Actinomycetota</taxon>
        <taxon>Actinomycetes</taxon>
        <taxon>Mycobacteriales</taxon>
        <taxon>Nocardiaceae</taxon>
        <taxon>Rhodococcus</taxon>
    </lineage>
</organism>
<accession>A0A3S3E608</accession>
<dbReference type="EMBL" id="RKLN01000001">
    <property type="protein sequence ID" value="RVW06146.1"/>
    <property type="molecule type" value="Genomic_DNA"/>
</dbReference>
<dbReference type="AlphaFoldDB" id="A0A3S3E608"/>